<evidence type="ECO:0000313" key="1">
    <source>
        <dbReference type="EMBL" id="KAK3784187.1"/>
    </source>
</evidence>
<proteinExistence type="predicted"/>
<comment type="caution">
    <text evidence="1">The sequence shown here is derived from an EMBL/GenBank/DDBJ whole genome shotgun (WGS) entry which is preliminary data.</text>
</comment>
<dbReference type="EMBL" id="JAWDGP010002302">
    <property type="protein sequence ID" value="KAK3784187.1"/>
    <property type="molecule type" value="Genomic_DNA"/>
</dbReference>
<dbReference type="Proteomes" id="UP001283361">
    <property type="component" value="Unassembled WGS sequence"/>
</dbReference>
<dbReference type="PANTHER" id="PTHR47018">
    <property type="entry name" value="CXC DOMAIN-CONTAINING PROTEIN-RELATED"/>
    <property type="match status" value="1"/>
</dbReference>
<dbReference type="AlphaFoldDB" id="A0AAE1DVF5"/>
<keyword evidence="2" id="KW-1185">Reference proteome</keyword>
<accession>A0AAE1DVF5</accession>
<sequence>MNPIDFKKCFLCQSEDINDLRDPSKHCGKNNEHYKPYENLAANILELKQLKQLPFSIDTDILNSNYGSLEKAVCHKKCRNMIDNQKVTRARERQKEETIHSPVKTRRMSLPAGEISIKCSTSSGDVDPENKTEEGPKCFLCDQPRGQNCRSGFYKAATLSLDTNVRRAAKTICHKALLRKITNGDLIAQNAYYHLTCLTKLYRQEEKTKRQSDNCTGKVAVLQAQGLAELIDYVESYRNTNTVLHMSELCHLYSARLVSLGIDSYVHTSRLRASILSAVPDLKEIRNNSNNQIDLAFDCDLTRALSEISSHDCNSEVFLLPQAARILRRHTLEKKNNFNGTFPAECQEESVPPILTTFMTMLLDGPSIVKNQTTEEIPSMSPAVKSLSQLIAFNSVKRRTNTPASAPRHLRDRETPLAIYIAVKVYAVTRKECLINVLHEKGLCISYKRLRTLTTDLANSVVAHFESTGVVVPLQALKKIFTTFAYDNIDHNPRSTTCRSNFHGTCISILQFPDRPNQREQEPLSHNAAMNQEVMGKSNVAPLPACYTNLPPIALSKENVDVPRLPVDTPLRPETRPLTETLKDVHEWLTHAFGLLEDGVVDPGTTKWISWAAYYANKFGPPLSPVTPSMMLPLFTETAHSPMMVFHGMNIVAAVTKHLNTGQTPVMVADQPLFTLAKKIQWKVSDTLGEDKFVVMLGALHTEKMLYEVLGDWLEASGWTSLLSVSGVASSGVADSMIKVTHITRTRYMHQVTAIALYSLLRQAHRGYLATTIEDEPLELDAWTECQRDQEPHFLYWHQTLELQLTVLQFVKSIRTASFDLYLETLEHLMPWVFALDHIHYARNLPIHLRDMCALREMHPTVHNEFVKGKFVGQKTGRAFSGLALDQVHEQLIGSLKGDGGIIGLTEDPVALERFMITGPELARIIEEFEITPGNSDRRHHEQYPKYKKTFREDVNGLISAFSDVGNPFLENSGQLISLDTSRIMPNDVVSTVKNITKVGKDKYDEFFLKRVSSSTSPWTSVFHLSRLPLFSAKTQQRKDKSHLASMKEERTQVIKMMLCGHSGRDIDEEVFAHENALSPPSLSSHGQMHKGTKSDILKCLEGDVEDSTSPMPPSPDVVILDAAFIVQSLRPGTASTFQDYTDQVFLPYVMS</sequence>
<evidence type="ECO:0000313" key="2">
    <source>
        <dbReference type="Proteomes" id="UP001283361"/>
    </source>
</evidence>
<name>A0AAE1DVF5_9GAST</name>
<organism evidence="1 2">
    <name type="scientific">Elysia crispata</name>
    <name type="common">lettuce slug</name>
    <dbReference type="NCBI Taxonomy" id="231223"/>
    <lineage>
        <taxon>Eukaryota</taxon>
        <taxon>Metazoa</taxon>
        <taxon>Spiralia</taxon>
        <taxon>Lophotrochozoa</taxon>
        <taxon>Mollusca</taxon>
        <taxon>Gastropoda</taxon>
        <taxon>Heterobranchia</taxon>
        <taxon>Euthyneura</taxon>
        <taxon>Panpulmonata</taxon>
        <taxon>Sacoglossa</taxon>
        <taxon>Placobranchoidea</taxon>
        <taxon>Plakobranchidae</taxon>
        <taxon>Elysia</taxon>
    </lineage>
</organism>
<protein>
    <submittedName>
        <fullName evidence="1">Uncharacterized protein</fullName>
    </submittedName>
</protein>
<gene>
    <name evidence="1" type="ORF">RRG08_001495</name>
</gene>
<reference evidence="1" key="1">
    <citation type="journal article" date="2023" name="G3 (Bethesda)">
        <title>A reference genome for the long-term kleptoplast-retaining sea slug Elysia crispata morphotype clarki.</title>
        <authorList>
            <person name="Eastman K.E."/>
            <person name="Pendleton A.L."/>
            <person name="Shaikh M.A."/>
            <person name="Suttiyut T."/>
            <person name="Ogas R."/>
            <person name="Tomko P."/>
            <person name="Gavelis G."/>
            <person name="Widhalm J.R."/>
            <person name="Wisecaver J.H."/>
        </authorList>
    </citation>
    <scope>NUCLEOTIDE SEQUENCE</scope>
    <source>
        <strain evidence="1">ECLA1</strain>
    </source>
</reference>